<evidence type="ECO:0000313" key="1">
    <source>
        <dbReference type="EMBL" id="KAK7199522.1"/>
    </source>
</evidence>
<gene>
    <name evidence="1" type="ORF">NESM_000929700</name>
</gene>
<comment type="caution">
    <text evidence="1">The sequence shown here is derived from an EMBL/GenBank/DDBJ whole genome shotgun (WGS) entry which is preliminary data.</text>
</comment>
<proteinExistence type="predicted"/>
<dbReference type="InterPro" id="IPR011009">
    <property type="entry name" value="Kinase-like_dom_sf"/>
</dbReference>
<dbReference type="EMBL" id="JAECZO010000535">
    <property type="protein sequence ID" value="KAK7199522.1"/>
    <property type="molecule type" value="Genomic_DNA"/>
</dbReference>
<dbReference type="Gene3D" id="1.10.510.10">
    <property type="entry name" value="Transferase(Phosphotransferase) domain 1"/>
    <property type="match status" value="1"/>
</dbReference>
<dbReference type="Proteomes" id="UP001430356">
    <property type="component" value="Unassembled WGS sequence"/>
</dbReference>
<name>A0AAW0F150_9TRYP</name>
<dbReference type="SUPFAM" id="SSF56112">
    <property type="entry name" value="Protein kinase-like (PK-like)"/>
    <property type="match status" value="1"/>
</dbReference>
<evidence type="ECO:0000313" key="2">
    <source>
        <dbReference type="Proteomes" id="UP001430356"/>
    </source>
</evidence>
<protein>
    <recommendedName>
        <fullName evidence="3">Protein kinase domain-containing protein</fullName>
    </recommendedName>
</protein>
<sequence>MATGALPTPACDMFCYGLMILELGTRLPPWRWTIGTDGQPQGTAEQLKELMSEGGQPFSDAVVQGRVVLHTELLDLPIVVRRFNSESISSIRCCLSDDPNTRLTAPNTLLGVKARGRRLGLQFEEDDDADDESP</sequence>
<reference evidence="1 2" key="1">
    <citation type="journal article" date="2021" name="MBio">
        <title>A New Model Trypanosomatid, Novymonas esmeraldas: Genomic Perception of Its 'Candidatus Pandoraea novymonadis' Endosymbiont.</title>
        <authorList>
            <person name="Zakharova A."/>
            <person name="Saura A."/>
            <person name="Butenko A."/>
            <person name="Podesvova L."/>
            <person name="Warmusova S."/>
            <person name="Kostygov A.Y."/>
            <person name="Nenarokova A."/>
            <person name="Lukes J."/>
            <person name="Opperdoes F.R."/>
            <person name="Yurchenko V."/>
        </authorList>
    </citation>
    <scope>NUCLEOTIDE SEQUENCE [LARGE SCALE GENOMIC DNA]</scope>
    <source>
        <strain evidence="1 2">E262AT.01</strain>
    </source>
</reference>
<dbReference type="AlphaFoldDB" id="A0AAW0F150"/>
<accession>A0AAW0F150</accession>
<evidence type="ECO:0008006" key="3">
    <source>
        <dbReference type="Google" id="ProtNLM"/>
    </source>
</evidence>
<keyword evidence="2" id="KW-1185">Reference proteome</keyword>
<organism evidence="1 2">
    <name type="scientific">Novymonas esmeraldas</name>
    <dbReference type="NCBI Taxonomy" id="1808958"/>
    <lineage>
        <taxon>Eukaryota</taxon>
        <taxon>Discoba</taxon>
        <taxon>Euglenozoa</taxon>
        <taxon>Kinetoplastea</taxon>
        <taxon>Metakinetoplastina</taxon>
        <taxon>Trypanosomatida</taxon>
        <taxon>Trypanosomatidae</taxon>
        <taxon>Novymonas</taxon>
    </lineage>
</organism>